<dbReference type="GO" id="GO:0005524">
    <property type="term" value="F:ATP binding"/>
    <property type="evidence" value="ECO:0007669"/>
    <property type="project" value="UniProtKB-KW"/>
</dbReference>
<evidence type="ECO:0000256" key="2">
    <source>
        <dbReference type="ARBA" id="ARBA00005417"/>
    </source>
</evidence>
<dbReference type="PANTHER" id="PTHR43553">
    <property type="entry name" value="HEAVY METAL TRANSPORTER"/>
    <property type="match status" value="1"/>
</dbReference>
<evidence type="ECO:0000259" key="9">
    <source>
        <dbReference type="PROSITE" id="PS50893"/>
    </source>
</evidence>
<dbReference type="GO" id="GO:0043190">
    <property type="term" value="C:ATP-binding cassette (ABC) transporter complex"/>
    <property type="evidence" value="ECO:0007669"/>
    <property type="project" value="TreeGrafter"/>
</dbReference>
<dbReference type="FunFam" id="3.40.50.300:FF:000224">
    <property type="entry name" value="Energy-coupling factor transporter ATP-binding protein EcfA"/>
    <property type="match status" value="1"/>
</dbReference>
<evidence type="ECO:0000256" key="6">
    <source>
        <dbReference type="ARBA" id="ARBA00022840"/>
    </source>
</evidence>
<dbReference type="InterPro" id="IPR017871">
    <property type="entry name" value="ABC_transporter-like_CS"/>
</dbReference>
<evidence type="ECO:0000256" key="8">
    <source>
        <dbReference type="ARBA" id="ARBA00023136"/>
    </source>
</evidence>
<dbReference type="CDD" id="cd03225">
    <property type="entry name" value="ABC_cobalt_CbiO_domain1"/>
    <property type="match status" value="1"/>
</dbReference>
<dbReference type="PROSITE" id="PS50893">
    <property type="entry name" value="ABC_TRANSPORTER_2"/>
    <property type="match status" value="1"/>
</dbReference>
<dbReference type="GO" id="GO:0042626">
    <property type="term" value="F:ATPase-coupled transmembrane transporter activity"/>
    <property type="evidence" value="ECO:0007669"/>
    <property type="project" value="TreeGrafter"/>
</dbReference>
<dbReference type="SUPFAM" id="SSF52540">
    <property type="entry name" value="P-loop containing nucleoside triphosphate hydrolases"/>
    <property type="match status" value="1"/>
</dbReference>
<dbReference type="PANTHER" id="PTHR43553:SF24">
    <property type="entry name" value="ENERGY-COUPLING FACTOR TRANSPORTER ATP-BINDING PROTEIN ECFA1"/>
    <property type="match status" value="1"/>
</dbReference>
<evidence type="ECO:0000256" key="7">
    <source>
        <dbReference type="ARBA" id="ARBA00022967"/>
    </source>
</evidence>
<protein>
    <submittedName>
        <fullName evidence="10">Energy-coupling factor transporter ATPase</fullName>
    </submittedName>
</protein>
<keyword evidence="7" id="KW-1278">Translocase</keyword>
<feature type="domain" description="ABC transporter" evidence="9">
    <location>
        <begin position="12"/>
        <end position="255"/>
    </location>
</feature>
<dbReference type="GO" id="GO:0016887">
    <property type="term" value="F:ATP hydrolysis activity"/>
    <property type="evidence" value="ECO:0007669"/>
    <property type="project" value="InterPro"/>
</dbReference>
<gene>
    <name evidence="10" type="ORF">DW972_04165</name>
</gene>
<comment type="subcellular location">
    <subcellularLocation>
        <location evidence="1">Cell membrane</location>
        <topology evidence="1">Peripheral membrane protein</topology>
    </subcellularLocation>
</comment>
<reference evidence="10 11" key="1">
    <citation type="submission" date="2018-08" db="EMBL/GenBank/DDBJ databases">
        <title>A genome reference for cultivated species of the human gut microbiota.</title>
        <authorList>
            <person name="Zou Y."/>
            <person name="Xue W."/>
            <person name="Luo G."/>
        </authorList>
    </citation>
    <scope>NUCLEOTIDE SEQUENCE [LARGE SCALE GENOMIC DNA]</scope>
    <source>
        <strain evidence="10 11">AM48-23BH</strain>
    </source>
</reference>
<comment type="similarity">
    <text evidence="2">Belongs to the ABC transporter superfamily.</text>
</comment>
<dbReference type="InterPro" id="IPR015856">
    <property type="entry name" value="ABC_transpr_CbiO/EcfA_su"/>
</dbReference>
<evidence type="ECO:0000256" key="5">
    <source>
        <dbReference type="ARBA" id="ARBA00022741"/>
    </source>
</evidence>
<dbReference type="InterPro" id="IPR050095">
    <property type="entry name" value="ECF_ABC_transporter_ATP-bd"/>
</dbReference>
<comment type="caution">
    <text evidence="10">The sequence shown here is derived from an EMBL/GenBank/DDBJ whole genome shotgun (WGS) entry which is preliminary data.</text>
</comment>
<keyword evidence="5" id="KW-0547">Nucleotide-binding</keyword>
<dbReference type="InterPro" id="IPR030947">
    <property type="entry name" value="EcfA_1"/>
</dbReference>
<dbReference type="InterPro" id="IPR003439">
    <property type="entry name" value="ABC_transporter-like_ATP-bd"/>
</dbReference>
<dbReference type="PROSITE" id="PS00211">
    <property type="entry name" value="ABC_TRANSPORTER_1"/>
    <property type="match status" value="1"/>
</dbReference>
<keyword evidence="8" id="KW-0472">Membrane</keyword>
<dbReference type="EMBL" id="QSEP01000013">
    <property type="protein sequence ID" value="RGZ84834.1"/>
    <property type="molecule type" value="Genomic_DNA"/>
</dbReference>
<organism evidence="10 11">
    <name type="scientific">Anaerobutyricum hallii</name>
    <dbReference type="NCBI Taxonomy" id="39488"/>
    <lineage>
        <taxon>Bacteria</taxon>
        <taxon>Bacillati</taxon>
        <taxon>Bacillota</taxon>
        <taxon>Clostridia</taxon>
        <taxon>Lachnospirales</taxon>
        <taxon>Lachnospiraceae</taxon>
        <taxon>Anaerobutyricum</taxon>
    </lineage>
</organism>
<accession>A0A413Q007</accession>
<dbReference type="InterPro" id="IPR003593">
    <property type="entry name" value="AAA+_ATPase"/>
</dbReference>
<dbReference type="SMART" id="SM00382">
    <property type="entry name" value="AAA"/>
    <property type="match status" value="1"/>
</dbReference>
<dbReference type="Proteomes" id="UP000286561">
    <property type="component" value="Unassembled WGS sequence"/>
</dbReference>
<keyword evidence="3" id="KW-0813">Transport</keyword>
<name>A0A413Q007_9FIRM</name>
<dbReference type="AlphaFoldDB" id="A0A413Q007"/>
<evidence type="ECO:0000256" key="3">
    <source>
        <dbReference type="ARBA" id="ARBA00022448"/>
    </source>
</evidence>
<dbReference type="Pfam" id="PF00005">
    <property type="entry name" value="ABC_tran"/>
    <property type="match status" value="1"/>
</dbReference>
<dbReference type="Gene3D" id="3.40.50.300">
    <property type="entry name" value="P-loop containing nucleotide triphosphate hydrolases"/>
    <property type="match status" value="1"/>
</dbReference>
<proteinExistence type="inferred from homology"/>
<evidence type="ECO:0000313" key="10">
    <source>
        <dbReference type="EMBL" id="RGZ84834.1"/>
    </source>
</evidence>
<sequence>MIIVEKSQMNLIDVKNLLFKYKMYSGEKEEVIEHTAIDNISLSIKKGDFVGILGHNGSGKSTLAKQLAALLKPSGGIIYVGGMDTAKEEQILDIRKTAGLVFQNPDNQLIGNIVEEDVAFGPENMGIPAEEIEMRITKALASTGMTAYREASPGALSGGQKQKIAISGVLAMEPECIIFDEPTAMIDPESRKELLEAIYDLKRLKNITVIYITHFLQEVSQADYLYVMSHGKITLKGTPETLFKIPEKLVENNLELPFEVALIDGLRKKKCGCAGRDLYKATVT</sequence>
<evidence type="ECO:0000313" key="11">
    <source>
        <dbReference type="Proteomes" id="UP000286561"/>
    </source>
</evidence>
<evidence type="ECO:0000256" key="4">
    <source>
        <dbReference type="ARBA" id="ARBA00022475"/>
    </source>
</evidence>
<evidence type="ECO:0000256" key="1">
    <source>
        <dbReference type="ARBA" id="ARBA00004202"/>
    </source>
</evidence>
<dbReference type="InterPro" id="IPR027417">
    <property type="entry name" value="P-loop_NTPase"/>
</dbReference>
<dbReference type="NCBIfam" id="TIGR04520">
    <property type="entry name" value="ECF_ATPase_1"/>
    <property type="match status" value="1"/>
</dbReference>
<keyword evidence="4" id="KW-1003">Cell membrane</keyword>
<keyword evidence="6" id="KW-0067">ATP-binding</keyword>